<keyword evidence="3 4" id="KW-0862">Zinc</keyword>
<organism evidence="6 7">
    <name type="scientific">Ladona fulva</name>
    <name type="common">Scarce chaser dragonfly</name>
    <name type="synonym">Libellula fulva</name>
    <dbReference type="NCBI Taxonomy" id="123851"/>
    <lineage>
        <taxon>Eukaryota</taxon>
        <taxon>Metazoa</taxon>
        <taxon>Ecdysozoa</taxon>
        <taxon>Arthropoda</taxon>
        <taxon>Hexapoda</taxon>
        <taxon>Insecta</taxon>
        <taxon>Pterygota</taxon>
        <taxon>Palaeoptera</taxon>
        <taxon>Odonata</taxon>
        <taxon>Epiprocta</taxon>
        <taxon>Anisoptera</taxon>
        <taxon>Libelluloidea</taxon>
        <taxon>Libellulidae</taxon>
        <taxon>Ladona</taxon>
    </lineage>
</organism>
<comment type="function">
    <text evidence="4">Reversible hydration of carbon dioxide.</text>
</comment>
<evidence type="ECO:0000313" key="6">
    <source>
        <dbReference type="EMBL" id="KAG8237364.1"/>
    </source>
</evidence>
<dbReference type="CDD" id="cd00326">
    <property type="entry name" value="alpha_CA"/>
    <property type="match status" value="1"/>
</dbReference>
<dbReference type="GO" id="GO:0004089">
    <property type="term" value="F:carbonate dehydratase activity"/>
    <property type="evidence" value="ECO:0007669"/>
    <property type="project" value="UniProtKB-UniRule"/>
</dbReference>
<evidence type="ECO:0000313" key="7">
    <source>
        <dbReference type="Proteomes" id="UP000792457"/>
    </source>
</evidence>
<evidence type="ECO:0000256" key="3">
    <source>
        <dbReference type="ARBA" id="ARBA00022833"/>
    </source>
</evidence>
<sequence length="234" mass="26309">PETWPSKYPFCGGQRQSPISIILANAVLPSADLNPSVYFNYYDLAPQQMSLVNNGKTITLTATWNGPKRPTIKGTVLDGEYVWEALHFHWGADEYEGSEHTINGERFPMEMHMVHSKKAYGSLSKALTHDDGISVVGFVFEIQENKNPTFELLIEAAKKIIDPRNPPVTLSPFPLEKLAIPFSRNYVSYLGSLTTPPCSEIVTWIVNLKPLGVSKTQVRDNNKLADFRGVRRRF</sequence>
<proteinExistence type="inferred from homology"/>
<protein>
    <recommendedName>
        <fullName evidence="4">Carbonic anhydrase</fullName>
        <ecNumber evidence="4">4.2.1.1</ecNumber>
    </recommendedName>
</protein>
<dbReference type="InterPro" id="IPR001148">
    <property type="entry name" value="CA_dom"/>
</dbReference>
<evidence type="ECO:0000256" key="1">
    <source>
        <dbReference type="ARBA" id="ARBA00010718"/>
    </source>
</evidence>
<feature type="domain" description="Alpha-carbonic anhydrase" evidence="5">
    <location>
        <begin position="1"/>
        <end position="234"/>
    </location>
</feature>
<dbReference type="PROSITE" id="PS51144">
    <property type="entry name" value="ALPHA_CA_2"/>
    <property type="match status" value="1"/>
</dbReference>
<keyword evidence="7" id="KW-1185">Reference proteome</keyword>
<dbReference type="EC" id="4.2.1.1" evidence="4"/>
<keyword evidence="2 4" id="KW-0479">Metal-binding</keyword>
<keyword evidence="4" id="KW-0456">Lyase</keyword>
<dbReference type="GO" id="GO:0005737">
    <property type="term" value="C:cytoplasm"/>
    <property type="evidence" value="ECO:0007669"/>
    <property type="project" value="TreeGrafter"/>
</dbReference>
<dbReference type="Proteomes" id="UP000792457">
    <property type="component" value="Unassembled WGS sequence"/>
</dbReference>
<comment type="cofactor">
    <cofactor evidence="4">
        <name>Zn(2+)</name>
        <dbReference type="ChEBI" id="CHEBI:29105"/>
    </cofactor>
</comment>
<dbReference type="OrthoDB" id="429145at2759"/>
<evidence type="ECO:0000256" key="4">
    <source>
        <dbReference type="RuleBase" id="RU367011"/>
    </source>
</evidence>
<dbReference type="PROSITE" id="PS00162">
    <property type="entry name" value="ALPHA_CA_1"/>
    <property type="match status" value="1"/>
</dbReference>
<dbReference type="EMBL" id="KZ309160">
    <property type="protein sequence ID" value="KAG8237364.1"/>
    <property type="molecule type" value="Genomic_DNA"/>
</dbReference>
<reference evidence="6" key="1">
    <citation type="submission" date="2013-04" db="EMBL/GenBank/DDBJ databases">
        <authorList>
            <person name="Qu J."/>
            <person name="Murali S.C."/>
            <person name="Bandaranaike D."/>
            <person name="Bellair M."/>
            <person name="Blankenburg K."/>
            <person name="Chao H."/>
            <person name="Dinh H."/>
            <person name="Doddapaneni H."/>
            <person name="Downs B."/>
            <person name="Dugan-Rocha S."/>
            <person name="Elkadiri S."/>
            <person name="Gnanaolivu R.D."/>
            <person name="Hernandez B."/>
            <person name="Javaid M."/>
            <person name="Jayaseelan J.C."/>
            <person name="Lee S."/>
            <person name="Li M."/>
            <person name="Ming W."/>
            <person name="Munidasa M."/>
            <person name="Muniz J."/>
            <person name="Nguyen L."/>
            <person name="Ongeri F."/>
            <person name="Osuji N."/>
            <person name="Pu L.-L."/>
            <person name="Puazo M."/>
            <person name="Qu C."/>
            <person name="Quiroz J."/>
            <person name="Raj R."/>
            <person name="Weissenberger G."/>
            <person name="Xin Y."/>
            <person name="Zou X."/>
            <person name="Han Y."/>
            <person name="Richards S."/>
            <person name="Worley K."/>
            <person name="Muzny D."/>
            <person name="Gibbs R."/>
        </authorList>
    </citation>
    <scope>NUCLEOTIDE SEQUENCE</scope>
    <source>
        <strain evidence="6">Sampled in the wild</strain>
    </source>
</reference>
<feature type="non-terminal residue" evidence="6">
    <location>
        <position position="1"/>
    </location>
</feature>
<name>A0A8K0PBB9_LADFU</name>
<dbReference type="AlphaFoldDB" id="A0A8K0PBB9"/>
<comment type="catalytic activity">
    <reaction evidence="4">
        <text>hydrogencarbonate + H(+) = CO2 + H2O</text>
        <dbReference type="Rhea" id="RHEA:10748"/>
        <dbReference type="ChEBI" id="CHEBI:15377"/>
        <dbReference type="ChEBI" id="CHEBI:15378"/>
        <dbReference type="ChEBI" id="CHEBI:16526"/>
        <dbReference type="ChEBI" id="CHEBI:17544"/>
        <dbReference type="EC" id="4.2.1.1"/>
    </reaction>
</comment>
<comment type="similarity">
    <text evidence="1 4">Belongs to the alpha-carbonic anhydrase family.</text>
</comment>
<dbReference type="Pfam" id="PF00194">
    <property type="entry name" value="Carb_anhydrase"/>
    <property type="match status" value="1"/>
</dbReference>
<dbReference type="Gene3D" id="3.10.200.10">
    <property type="entry name" value="Alpha carbonic anhydrase"/>
    <property type="match status" value="1"/>
</dbReference>
<gene>
    <name evidence="6" type="ORF">J437_LFUL017492</name>
</gene>
<reference evidence="6" key="2">
    <citation type="submission" date="2017-10" db="EMBL/GenBank/DDBJ databases">
        <title>Ladona fulva Genome sequencing and assembly.</title>
        <authorList>
            <person name="Murali S."/>
            <person name="Richards S."/>
            <person name="Bandaranaike D."/>
            <person name="Bellair M."/>
            <person name="Blankenburg K."/>
            <person name="Chao H."/>
            <person name="Dinh H."/>
            <person name="Doddapaneni H."/>
            <person name="Dugan-Rocha S."/>
            <person name="Elkadiri S."/>
            <person name="Gnanaolivu R."/>
            <person name="Hernandez B."/>
            <person name="Skinner E."/>
            <person name="Javaid M."/>
            <person name="Lee S."/>
            <person name="Li M."/>
            <person name="Ming W."/>
            <person name="Munidasa M."/>
            <person name="Muniz J."/>
            <person name="Nguyen L."/>
            <person name="Hughes D."/>
            <person name="Osuji N."/>
            <person name="Pu L.-L."/>
            <person name="Puazo M."/>
            <person name="Qu C."/>
            <person name="Quiroz J."/>
            <person name="Raj R."/>
            <person name="Weissenberger G."/>
            <person name="Xin Y."/>
            <person name="Zou X."/>
            <person name="Han Y."/>
            <person name="Worley K."/>
            <person name="Muzny D."/>
            <person name="Gibbs R."/>
        </authorList>
    </citation>
    <scope>NUCLEOTIDE SEQUENCE</scope>
    <source>
        <strain evidence="6">Sampled in the wild</strain>
    </source>
</reference>
<accession>A0A8K0PBB9</accession>
<dbReference type="GO" id="GO:0008270">
    <property type="term" value="F:zinc ion binding"/>
    <property type="evidence" value="ECO:0007669"/>
    <property type="project" value="UniProtKB-UniRule"/>
</dbReference>
<dbReference type="SMART" id="SM01057">
    <property type="entry name" value="Carb_anhydrase"/>
    <property type="match status" value="1"/>
</dbReference>
<dbReference type="PANTHER" id="PTHR18952">
    <property type="entry name" value="CARBONIC ANHYDRASE"/>
    <property type="match status" value="1"/>
</dbReference>
<evidence type="ECO:0000259" key="5">
    <source>
        <dbReference type="PROSITE" id="PS51144"/>
    </source>
</evidence>
<evidence type="ECO:0000256" key="2">
    <source>
        <dbReference type="ARBA" id="ARBA00022723"/>
    </source>
</evidence>
<comment type="caution">
    <text evidence="6">The sequence shown here is derived from an EMBL/GenBank/DDBJ whole genome shotgun (WGS) entry which is preliminary data.</text>
</comment>
<dbReference type="SUPFAM" id="SSF51069">
    <property type="entry name" value="Carbonic anhydrase"/>
    <property type="match status" value="1"/>
</dbReference>
<dbReference type="PANTHER" id="PTHR18952:SF124">
    <property type="entry name" value="CARBONIC ANHYDRASE 7"/>
    <property type="match status" value="1"/>
</dbReference>
<dbReference type="InterPro" id="IPR018338">
    <property type="entry name" value="Carbonic_anhydrase_a-class_CS"/>
</dbReference>
<dbReference type="InterPro" id="IPR023561">
    <property type="entry name" value="Carbonic_anhydrase_a-class"/>
</dbReference>
<dbReference type="InterPro" id="IPR036398">
    <property type="entry name" value="CA_dom_sf"/>
</dbReference>